<dbReference type="CDD" id="cd01830">
    <property type="entry name" value="XynE_like"/>
    <property type="match status" value="1"/>
</dbReference>
<gene>
    <name evidence="3" type="ORF">RCC_00953</name>
</gene>
<organism evidence="3 4">
    <name type="scientific">Ramularia collo-cygni</name>
    <dbReference type="NCBI Taxonomy" id="112498"/>
    <lineage>
        <taxon>Eukaryota</taxon>
        <taxon>Fungi</taxon>
        <taxon>Dikarya</taxon>
        <taxon>Ascomycota</taxon>
        <taxon>Pezizomycotina</taxon>
        <taxon>Dothideomycetes</taxon>
        <taxon>Dothideomycetidae</taxon>
        <taxon>Mycosphaerellales</taxon>
        <taxon>Mycosphaerellaceae</taxon>
        <taxon>Ramularia</taxon>
    </lineage>
</organism>
<dbReference type="PANTHER" id="PTHR43784:SF3">
    <property type="entry name" value="GDSL FAMILY LIPASE"/>
    <property type="match status" value="1"/>
</dbReference>
<dbReference type="EMBL" id="FJUY01000001">
    <property type="protein sequence ID" value="CZT15042.1"/>
    <property type="molecule type" value="Genomic_DNA"/>
</dbReference>
<dbReference type="AlphaFoldDB" id="A0A2D3ULK2"/>
<dbReference type="PANTHER" id="PTHR43784">
    <property type="entry name" value="GDSL-LIKE LIPASE/ACYLHYDROLASE, PUTATIVE (AFU_ORTHOLOGUE AFUA_2G00820)-RELATED"/>
    <property type="match status" value="1"/>
</dbReference>
<dbReference type="GeneID" id="35596278"/>
<proteinExistence type="predicted"/>
<evidence type="ECO:0000259" key="2">
    <source>
        <dbReference type="Pfam" id="PF13472"/>
    </source>
</evidence>
<dbReference type="RefSeq" id="XP_023621939.1">
    <property type="nucleotide sequence ID" value="XM_023766171.1"/>
</dbReference>
<evidence type="ECO:0000256" key="1">
    <source>
        <dbReference type="SAM" id="SignalP"/>
    </source>
</evidence>
<feature type="chain" id="PRO_5013682839" evidence="1">
    <location>
        <begin position="20"/>
        <end position="445"/>
    </location>
</feature>
<dbReference type="InterPro" id="IPR053140">
    <property type="entry name" value="GDSL_Rv0518-like"/>
</dbReference>
<dbReference type="Gene3D" id="3.40.50.1110">
    <property type="entry name" value="SGNH hydrolase"/>
    <property type="match status" value="1"/>
</dbReference>
<feature type="domain" description="SGNH hydrolase-type esterase" evidence="2">
    <location>
        <begin position="228"/>
        <end position="423"/>
    </location>
</feature>
<dbReference type="OrthoDB" id="10071171at2759"/>
<evidence type="ECO:0000313" key="3">
    <source>
        <dbReference type="EMBL" id="CZT15042.1"/>
    </source>
</evidence>
<dbReference type="Pfam" id="PF13472">
    <property type="entry name" value="Lipase_GDSL_2"/>
    <property type="match status" value="1"/>
</dbReference>
<dbReference type="InterPro" id="IPR013830">
    <property type="entry name" value="SGNH_hydro"/>
</dbReference>
<dbReference type="SUPFAM" id="SSF52266">
    <property type="entry name" value="SGNH hydrolase"/>
    <property type="match status" value="1"/>
</dbReference>
<keyword evidence="4" id="KW-1185">Reference proteome</keyword>
<reference evidence="3 4" key="1">
    <citation type="submission" date="2016-03" db="EMBL/GenBank/DDBJ databases">
        <authorList>
            <person name="Ploux O."/>
        </authorList>
    </citation>
    <scope>NUCLEOTIDE SEQUENCE [LARGE SCALE GENOMIC DNA]</scope>
    <source>
        <strain evidence="3 4">URUG2</strain>
    </source>
</reference>
<dbReference type="Proteomes" id="UP000225277">
    <property type="component" value="Unassembled WGS sequence"/>
</dbReference>
<name>A0A2D3ULK2_9PEZI</name>
<sequence length="445" mass="48518">MIISKHILSFFTWAVLCSATTKLLSRDNEHGPFEGHWVDAWAAMPQLTEPANLPPPPFNSTDLVFFNTTIRQTLRIVANESNYQMRIRLSNAFGLVELPITSLTIAIPTESDNRNLTGSSSIDITSLQHVTFSGNKSIVVPPGAIVVSDPLAVEACQIVSLSLYLASGQQSQAITSHPGSRTTSWMSRGDHTLAENLTDASTTSVAHWYYISAIEAWQPPSHSAFVLVGDSITDGRGSDTNGNNRWPDLLLDRMAVSSPGISVINQAAGGNRVLADGLGPSALSRIERDVLSHSGVRYVLLFEGVNDIGTGDISPSAQGQIGDRLIQAYRQIITRVHAMQLPIFGATITPFGCDNTTIQPYSDPEREKTRQRMNEWIRESEGRPGGFDKVVDFDKVLRGQNVSKLDSRYDGGDCLHPNVAGYTALAEAFPLGIFEEYREGVNGYV</sequence>
<dbReference type="STRING" id="112498.A0A2D3ULK2"/>
<keyword evidence="1" id="KW-0732">Signal</keyword>
<evidence type="ECO:0000313" key="4">
    <source>
        <dbReference type="Proteomes" id="UP000225277"/>
    </source>
</evidence>
<dbReference type="InterPro" id="IPR036514">
    <property type="entry name" value="SGNH_hydro_sf"/>
</dbReference>
<protein>
    <submittedName>
        <fullName evidence="3">Related to lysophospholipase L1 and related esterases</fullName>
    </submittedName>
</protein>
<feature type="signal peptide" evidence="1">
    <location>
        <begin position="1"/>
        <end position="19"/>
    </location>
</feature>
<accession>A0A2D3ULK2</accession>